<sequence>MIMSDINTWDSIEAYQLKECYELAAQFEKLDTAKYVLREKSKKIDIPKNYIPLQADATYEESEMQIVSEAIYSLTLEGFAASESAGFKYSHKINSLSSSSEKEYLLALLALRNGTNETQRIDALRHISVALSYSPNDPRYIALAEILQNVDK</sequence>
<gene>
    <name evidence="1" type="ORF">BUTYVIB_00610</name>
</gene>
<evidence type="ECO:0000313" key="2">
    <source>
        <dbReference type="Proteomes" id="UP000006238"/>
    </source>
</evidence>
<reference evidence="1 2" key="1">
    <citation type="submission" date="2010-02" db="EMBL/GenBank/DDBJ databases">
        <authorList>
            <person name="Weinstock G."/>
            <person name="Sodergren E."/>
            <person name="Clifton S."/>
            <person name="Fulton L."/>
            <person name="Fulton B."/>
            <person name="Courtney L."/>
            <person name="Fronick C."/>
            <person name="Harrison M."/>
            <person name="Strong C."/>
            <person name="Farmer C."/>
            <person name="Delahaunty K."/>
            <person name="Markovic C."/>
            <person name="Hall O."/>
            <person name="Minx P."/>
            <person name="Tomlinson C."/>
            <person name="Mitreva M."/>
            <person name="Nelson J."/>
            <person name="Hou S."/>
            <person name="Wollam A."/>
            <person name="Pepin K.H."/>
            <person name="Johnson M."/>
            <person name="Bhonagiri V."/>
            <person name="Zhang X."/>
            <person name="Suruliraj S."/>
            <person name="Warren W."/>
            <person name="Chinwalla A."/>
            <person name="Mardis E.R."/>
            <person name="Wilson R.K."/>
        </authorList>
    </citation>
    <scope>NUCLEOTIDE SEQUENCE [LARGE SCALE GENOMIC DNA]</scope>
    <source>
        <strain evidence="1 2">DSM 2876</strain>
    </source>
</reference>
<name>D4RXQ9_9FIRM</name>
<organism evidence="1 2">
    <name type="scientific">Eshraghiella crossota DSM 2876</name>
    <dbReference type="NCBI Taxonomy" id="511680"/>
    <lineage>
        <taxon>Bacteria</taxon>
        <taxon>Bacillati</taxon>
        <taxon>Bacillota</taxon>
        <taxon>Clostridia</taxon>
        <taxon>Lachnospirales</taxon>
        <taxon>Lachnospiraceae</taxon>
        <taxon>Eshraghiella</taxon>
    </lineage>
</organism>
<accession>D4RXQ9</accession>
<dbReference type="Proteomes" id="UP000006238">
    <property type="component" value="Unassembled WGS sequence"/>
</dbReference>
<comment type="caution">
    <text evidence="1">The sequence shown here is derived from an EMBL/GenBank/DDBJ whole genome shotgun (WGS) entry which is preliminary data.</text>
</comment>
<evidence type="ECO:0000313" key="1">
    <source>
        <dbReference type="EMBL" id="EFF69141.1"/>
    </source>
</evidence>
<proteinExistence type="predicted"/>
<dbReference type="AlphaFoldDB" id="D4RXQ9"/>
<dbReference type="EMBL" id="ABWN01000020">
    <property type="protein sequence ID" value="EFF69141.1"/>
    <property type="molecule type" value="Genomic_DNA"/>
</dbReference>
<dbReference type="HOGENOM" id="CLU_1718925_0_0_9"/>
<protein>
    <submittedName>
        <fullName evidence="1">Uncharacterized protein</fullName>
    </submittedName>
</protein>
<keyword evidence="2" id="KW-1185">Reference proteome</keyword>